<dbReference type="InterPro" id="IPR036291">
    <property type="entry name" value="NAD(P)-bd_dom_sf"/>
</dbReference>
<dbReference type="InterPro" id="IPR057326">
    <property type="entry name" value="KR_dom"/>
</dbReference>
<feature type="domain" description="Ketoreductase" evidence="3">
    <location>
        <begin position="8"/>
        <end position="205"/>
    </location>
</feature>
<protein>
    <submittedName>
        <fullName evidence="4">SDR family oxidoreductase</fullName>
    </submittedName>
</protein>
<dbReference type="CDD" id="cd05233">
    <property type="entry name" value="SDR_c"/>
    <property type="match status" value="1"/>
</dbReference>
<reference evidence="4 5" key="1">
    <citation type="journal article" date="2019" name="Int. J. Syst. Evol. Microbiol.">
        <title>The Global Catalogue of Microorganisms (GCM) 10K type strain sequencing project: providing services to taxonomists for standard genome sequencing and annotation.</title>
        <authorList>
            <consortium name="The Broad Institute Genomics Platform"/>
            <consortium name="The Broad Institute Genome Sequencing Center for Infectious Disease"/>
            <person name="Wu L."/>
            <person name="Ma J."/>
        </authorList>
    </citation>
    <scope>NUCLEOTIDE SEQUENCE [LARGE SCALE GENOMIC DNA]</scope>
    <source>
        <strain evidence="4 5">JCM 16009</strain>
    </source>
</reference>
<dbReference type="PANTHER" id="PTHR42760:SF133">
    <property type="entry name" value="3-OXOACYL-[ACYL-CARRIER-PROTEIN] REDUCTASE"/>
    <property type="match status" value="1"/>
</dbReference>
<organism evidence="4 5">
    <name type="scientific">Pseudonocardia ailaonensis</name>
    <dbReference type="NCBI Taxonomy" id="367279"/>
    <lineage>
        <taxon>Bacteria</taxon>
        <taxon>Bacillati</taxon>
        <taxon>Actinomycetota</taxon>
        <taxon>Actinomycetes</taxon>
        <taxon>Pseudonocardiales</taxon>
        <taxon>Pseudonocardiaceae</taxon>
        <taxon>Pseudonocardia</taxon>
    </lineage>
</organism>
<dbReference type="InterPro" id="IPR020904">
    <property type="entry name" value="Sc_DH/Rdtase_CS"/>
</dbReference>
<sequence>MPPLLDGKVVLVSGGTSGVGAAVARAALTAGARVAITGRRREHGEKLAAEMNASHVPGPRDVAHVPLDARVVFVPCDVADPEQVRAAVDAVVAEFGRVDSLVNAAGLTDRGTLLDTTPELFDRHVAVGLRGPFFAMQAVVRDMLRRKAPGTIVNIGSEQGYGGAPVLAPYAAAKGGLAALTKNVAHAHRFDRVRVNQLNIGWTDTEGEDATQRAFHAAGDDWRERAAAGLPAGRLGDPAEIAEMVVFLLSDRSGVVTGSVVEWDQAVIGAHD</sequence>
<dbReference type="SUPFAM" id="SSF51735">
    <property type="entry name" value="NAD(P)-binding Rossmann-fold domains"/>
    <property type="match status" value="1"/>
</dbReference>
<evidence type="ECO:0000256" key="2">
    <source>
        <dbReference type="ARBA" id="ARBA00023002"/>
    </source>
</evidence>
<dbReference type="Pfam" id="PF13561">
    <property type="entry name" value="adh_short_C2"/>
    <property type="match status" value="1"/>
</dbReference>
<evidence type="ECO:0000313" key="4">
    <source>
        <dbReference type="EMBL" id="GAA1834984.1"/>
    </source>
</evidence>
<dbReference type="PRINTS" id="PR00081">
    <property type="entry name" value="GDHRDH"/>
</dbReference>
<keyword evidence="5" id="KW-1185">Reference proteome</keyword>
<dbReference type="InterPro" id="IPR002347">
    <property type="entry name" value="SDR_fam"/>
</dbReference>
<accession>A0ABN2MRW3</accession>
<comment type="similarity">
    <text evidence="1">Belongs to the short-chain dehydrogenases/reductases (SDR) family.</text>
</comment>
<evidence type="ECO:0000256" key="1">
    <source>
        <dbReference type="ARBA" id="ARBA00006484"/>
    </source>
</evidence>
<dbReference type="SMART" id="SM00822">
    <property type="entry name" value="PKS_KR"/>
    <property type="match status" value="1"/>
</dbReference>
<dbReference type="PANTHER" id="PTHR42760">
    <property type="entry name" value="SHORT-CHAIN DEHYDROGENASES/REDUCTASES FAMILY MEMBER"/>
    <property type="match status" value="1"/>
</dbReference>
<dbReference type="NCBIfam" id="NF004847">
    <property type="entry name" value="PRK06198.1"/>
    <property type="match status" value="1"/>
</dbReference>
<evidence type="ECO:0000259" key="3">
    <source>
        <dbReference type="SMART" id="SM00822"/>
    </source>
</evidence>
<dbReference type="PRINTS" id="PR00080">
    <property type="entry name" value="SDRFAMILY"/>
</dbReference>
<dbReference type="Gene3D" id="3.40.50.720">
    <property type="entry name" value="NAD(P)-binding Rossmann-like Domain"/>
    <property type="match status" value="1"/>
</dbReference>
<dbReference type="EMBL" id="BAAAQK010000003">
    <property type="protein sequence ID" value="GAA1834984.1"/>
    <property type="molecule type" value="Genomic_DNA"/>
</dbReference>
<evidence type="ECO:0000313" key="5">
    <source>
        <dbReference type="Proteomes" id="UP001500449"/>
    </source>
</evidence>
<comment type="caution">
    <text evidence="4">The sequence shown here is derived from an EMBL/GenBank/DDBJ whole genome shotgun (WGS) entry which is preliminary data.</text>
</comment>
<name>A0ABN2MRW3_9PSEU</name>
<dbReference type="PROSITE" id="PS00061">
    <property type="entry name" value="ADH_SHORT"/>
    <property type="match status" value="1"/>
</dbReference>
<dbReference type="Proteomes" id="UP001500449">
    <property type="component" value="Unassembled WGS sequence"/>
</dbReference>
<gene>
    <name evidence="4" type="ORF">GCM10009836_11660</name>
</gene>
<keyword evidence="2" id="KW-0560">Oxidoreductase</keyword>
<dbReference type="RefSeq" id="WP_344413118.1">
    <property type="nucleotide sequence ID" value="NZ_BAAAQK010000003.1"/>
</dbReference>
<proteinExistence type="inferred from homology"/>